<evidence type="ECO:0000313" key="2">
    <source>
        <dbReference type="Proteomes" id="UP001257659"/>
    </source>
</evidence>
<dbReference type="Proteomes" id="UP001257659">
    <property type="component" value="Unassembled WGS sequence"/>
</dbReference>
<comment type="caution">
    <text evidence="1">The sequence shown here is derived from an EMBL/GenBank/DDBJ whole genome shotgun (WGS) entry which is preliminary data.</text>
</comment>
<reference evidence="1 2" key="1">
    <citation type="submission" date="2023-07" db="EMBL/GenBank/DDBJ databases">
        <title>Genomic Encyclopedia of Type Strains, Phase IV (KMG-IV): sequencing the most valuable type-strain genomes for metagenomic binning, comparative biology and taxonomic classification.</title>
        <authorList>
            <person name="Goeker M."/>
        </authorList>
    </citation>
    <scope>NUCLEOTIDE SEQUENCE [LARGE SCALE GENOMIC DNA]</scope>
    <source>
        <strain evidence="1 2">DSM 102814</strain>
    </source>
</reference>
<name>A0ABU1K690_9FLAO</name>
<protein>
    <submittedName>
        <fullName evidence="1">Uncharacterized protein</fullName>
    </submittedName>
</protein>
<proteinExistence type="predicted"/>
<organism evidence="1 2">
    <name type="scientific">Mesonia maritima</name>
    <dbReference type="NCBI Taxonomy" id="1793873"/>
    <lineage>
        <taxon>Bacteria</taxon>
        <taxon>Pseudomonadati</taxon>
        <taxon>Bacteroidota</taxon>
        <taxon>Flavobacteriia</taxon>
        <taxon>Flavobacteriales</taxon>
        <taxon>Flavobacteriaceae</taxon>
        <taxon>Mesonia</taxon>
    </lineage>
</organism>
<sequence>MFLLTVIDYNCTENHIFKMNVENFQVFFGRIGGEWFFYLGEFIS</sequence>
<gene>
    <name evidence="1" type="ORF">GGR31_001766</name>
</gene>
<keyword evidence="2" id="KW-1185">Reference proteome</keyword>
<accession>A0ABU1K690</accession>
<dbReference type="EMBL" id="JAVDQA010000004">
    <property type="protein sequence ID" value="MDR6301119.1"/>
    <property type="molecule type" value="Genomic_DNA"/>
</dbReference>
<evidence type="ECO:0000313" key="1">
    <source>
        <dbReference type="EMBL" id="MDR6301119.1"/>
    </source>
</evidence>